<dbReference type="GO" id="GO:0003700">
    <property type="term" value="F:DNA-binding transcription factor activity"/>
    <property type="evidence" value="ECO:0007669"/>
    <property type="project" value="InterPro"/>
</dbReference>
<dbReference type="PROSITE" id="PS50949">
    <property type="entry name" value="HTH_GNTR"/>
    <property type="match status" value="1"/>
</dbReference>
<evidence type="ECO:0000313" key="6">
    <source>
        <dbReference type="Proteomes" id="UP000315215"/>
    </source>
</evidence>
<dbReference type="RefSeq" id="WP_143894795.1">
    <property type="nucleotide sequence ID" value="NZ_CP041666.1"/>
</dbReference>
<evidence type="ECO:0000259" key="4">
    <source>
        <dbReference type="PROSITE" id="PS50949"/>
    </source>
</evidence>
<evidence type="ECO:0000313" key="5">
    <source>
        <dbReference type="EMBL" id="QDP40847.1"/>
    </source>
</evidence>
<evidence type="ECO:0000256" key="3">
    <source>
        <dbReference type="ARBA" id="ARBA00023163"/>
    </source>
</evidence>
<keyword evidence="1" id="KW-0805">Transcription regulation</keyword>
<dbReference type="PRINTS" id="PR00035">
    <property type="entry name" value="HTHGNTR"/>
</dbReference>
<dbReference type="CDD" id="cd07377">
    <property type="entry name" value="WHTH_GntR"/>
    <property type="match status" value="1"/>
</dbReference>
<protein>
    <submittedName>
        <fullName evidence="5">FadR family transcriptional regulator</fullName>
    </submittedName>
</protein>
<evidence type="ECO:0000256" key="1">
    <source>
        <dbReference type="ARBA" id="ARBA00023015"/>
    </source>
</evidence>
<keyword evidence="3" id="KW-0804">Transcription</keyword>
<dbReference type="InterPro" id="IPR000524">
    <property type="entry name" value="Tscrpt_reg_HTH_GntR"/>
</dbReference>
<proteinExistence type="predicted"/>
<dbReference type="InterPro" id="IPR036388">
    <property type="entry name" value="WH-like_DNA-bd_sf"/>
</dbReference>
<dbReference type="Gene3D" id="1.10.10.10">
    <property type="entry name" value="Winged helix-like DNA-binding domain superfamily/Winged helix DNA-binding domain"/>
    <property type="match status" value="1"/>
</dbReference>
<gene>
    <name evidence="5" type="ORF">FN924_12000</name>
</gene>
<organism evidence="5 6">
    <name type="scientific">Radiobacillus deserti</name>
    <dbReference type="NCBI Taxonomy" id="2594883"/>
    <lineage>
        <taxon>Bacteria</taxon>
        <taxon>Bacillati</taxon>
        <taxon>Bacillota</taxon>
        <taxon>Bacilli</taxon>
        <taxon>Bacillales</taxon>
        <taxon>Bacillaceae</taxon>
        <taxon>Radiobacillus</taxon>
    </lineage>
</organism>
<dbReference type="Pfam" id="PF00392">
    <property type="entry name" value="GntR"/>
    <property type="match status" value="1"/>
</dbReference>
<keyword evidence="2" id="KW-0238">DNA-binding</keyword>
<dbReference type="InterPro" id="IPR036390">
    <property type="entry name" value="WH_DNA-bd_sf"/>
</dbReference>
<dbReference type="OrthoDB" id="9799482at2"/>
<dbReference type="Proteomes" id="UP000315215">
    <property type="component" value="Chromosome"/>
</dbReference>
<dbReference type="EMBL" id="CP041666">
    <property type="protein sequence ID" value="QDP40847.1"/>
    <property type="molecule type" value="Genomic_DNA"/>
</dbReference>
<dbReference type="AlphaFoldDB" id="A0A516KHJ0"/>
<dbReference type="PANTHER" id="PTHR43537:SF54">
    <property type="entry name" value="TRANSCRIPTIONAL REGULATOR, GNTR FAMILY"/>
    <property type="match status" value="1"/>
</dbReference>
<name>A0A516KHJ0_9BACI</name>
<sequence length="206" mass="24296">MFQSEKVKVYEEVLSEIRNYITNHQLSPGDKLPSERELAEQLDAGRSSVREALRALELLGLIETRRGEGTFLRQYRTHRTVELLSTFILHEPQTKKDILATKRIMEKEAAKLAYGNLHEDVMKELQVIGTSTELDDREKHHTFFVLLFQHSQNYLMYKIWQLVEDFSHTVHQISYTSSFYKELLEVFVNGRLEDIEPLFDTLYKEE</sequence>
<reference evidence="5 6" key="1">
    <citation type="submission" date="2019-07" db="EMBL/GenBank/DDBJ databases">
        <authorList>
            <person name="Li J."/>
        </authorList>
    </citation>
    <scope>NUCLEOTIDE SEQUENCE [LARGE SCALE GENOMIC DNA]</scope>
    <source>
        <strain evidence="5 6">TKL69</strain>
    </source>
</reference>
<dbReference type="SUPFAM" id="SSF46785">
    <property type="entry name" value="Winged helix' DNA-binding domain"/>
    <property type="match status" value="1"/>
</dbReference>
<feature type="domain" description="HTH gntR-type" evidence="4">
    <location>
        <begin position="7"/>
        <end position="75"/>
    </location>
</feature>
<keyword evidence="6" id="KW-1185">Reference proteome</keyword>
<dbReference type="SMART" id="SM00345">
    <property type="entry name" value="HTH_GNTR"/>
    <property type="match status" value="1"/>
</dbReference>
<dbReference type="PANTHER" id="PTHR43537">
    <property type="entry name" value="TRANSCRIPTIONAL REGULATOR, GNTR FAMILY"/>
    <property type="match status" value="1"/>
</dbReference>
<dbReference type="KEGG" id="aqt:FN924_12000"/>
<dbReference type="GO" id="GO:0003677">
    <property type="term" value="F:DNA binding"/>
    <property type="evidence" value="ECO:0007669"/>
    <property type="project" value="UniProtKB-KW"/>
</dbReference>
<evidence type="ECO:0000256" key="2">
    <source>
        <dbReference type="ARBA" id="ARBA00023125"/>
    </source>
</evidence>
<accession>A0A516KHJ0</accession>